<proteinExistence type="predicted"/>
<sequence length="133" mass="14677">MILGFIIGVGVAFLLTWFHIDHTVIAGVRELLKIDIGPNGYYLLMGIAGGISRVMIGGFISGLVVAYLFTFVKFDHIILGGLKEWFHYDISTSGYYLLFAILGAAMSFLKVVRMFLSPFFFLLGGKGGKSSRR</sequence>
<evidence type="ECO:0000313" key="3">
    <source>
        <dbReference type="Proteomes" id="UP000277811"/>
    </source>
</evidence>
<keyword evidence="1" id="KW-0472">Membrane</keyword>
<dbReference type="RefSeq" id="WP_122630020.1">
    <property type="nucleotide sequence ID" value="NZ_UPPP01000110.1"/>
</dbReference>
<gene>
    <name evidence="2" type="ORF">LUCI_4490</name>
</gene>
<organism evidence="2 3">
    <name type="scientific">Lucifera butyrica</name>
    <dbReference type="NCBI Taxonomy" id="1351585"/>
    <lineage>
        <taxon>Bacteria</taxon>
        <taxon>Bacillati</taxon>
        <taxon>Bacillota</taxon>
        <taxon>Negativicutes</taxon>
        <taxon>Veillonellales</taxon>
        <taxon>Veillonellaceae</taxon>
        <taxon>Lucifera</taxon>
    </lineage>
</organism>
<name>A0A498RGH8_9FIRM</name>
<keyword evidence="1" id="KW-0812">Transmembrane</keyword>
<feature type="transmembrane region" description="Helical" evidence="1">
    <location>
        <begin position="40"/>
        <end position="69"/>
    </location>
</feature>
<feature type="transmembrane region" description="Helical" evidence="1">
    <location>
        <begin position="6"/>
        <end position="28"/>
    </location>
</feature>
<protein>
    <submittedName>
        <fullName evidence="2">Uncharacterized protein</fullName>
    </submittedName>
</protein>
<reference evidence="2 3" key="1">
    <citation type="submission" date="2018-06" db="EMBL/GenBank/DDBJ databases">
        <authorList>
            <person name="Strepis N."/>
        </authorList>
    </citation>
    <scope>NUCLEOTIDE SEQUENCE [LARGE SCALE GENOMIC DNA]</scope>
    <source>
        <strain evidence="2">LUCI</strain>
    </source>
</reference>
<keyword evidence="3" id="KW-1185">Reference proteome</keyword>
<evidence type="ECO:0000313" key="2">
    <source>
        <dbReference type="EMBL" id="VBB09203.1"/>
    </source>
</evidence>
<dbReference type="EMBL" id="UPPP01000110">
    <property type="protein sequence ID" value="VBB09203.1"/>
    <property type="molecule type" value="Genomic_DNA"/>
</dbReference>
<feature type="transmembrane region" description="Helical" evidence="1">
    <location>
        <begin position="95"/>
        <end position="123"/>
    </location>
</feature>
<dbReference type="AlphaFoldDB" id="A0A498RGH8"/>
<dbReference type="Proteomes" id="UP000277811">
    <property type="component" value="Unassembled WGS sequence"/>
</dbReference>
<accession>A0A498RGH8</accession>
<evidence type="ECO:0000256" key="1">
    <source>
        <dbReference type="SAM" id="Phobius"/>
    </source>
</evidence>
<keyword evidence="1" id="KW-1133">Transmembrane helix</keyword>